<evidence type="ECO:0000256" key="1">
    <source>
        <dbReference type="SAM" id="MobiDB-lite"/>
    </source>
</evidence>
<protein>
    <submittedName>
        <fullName evidence="2">Uncharacterized protein</fullName>
    </submittedName>
</protein>
<keyword evidence="3" id="KW-1185">Reference proteome</keyword>
<gene>
    <name evidence="2" type="ORF">EVAR_103260_1</name>
</gene>
<name>A0A4C1YC68_EUMVA</name>
<feature type="compositionally biased region" description="Polar residues" evidence="1">
    <location>
        <begin position="28"/>
        <end position="38"/>
    </location>
</feature>
<evidence type="ECO:0000313" key="3">
    <source>
        <dbReference type="Proteomes" id="UP000299102"/>
    </source>
</evidence>
<feature type="region of interest" description="Disordered" evidence="1">
    <location>
        <begin position="1"/>
        <end position="74"/>
    </location>
</feature>
<reference evidence="2 3" key="1">
    <citation type="journal article" date="2019" name="Commun. Biol.">
        <title>The bagworm genome reveals a unique fibroin gene that provides high tensile strength.</title>
        <authorList>
            <person name="Kono N."/>
            <person name="Nakamura H."/>
            <person name="Ohtoshi R."/>
            <person name="Tomita M."/>
            <person name="Numata K."/>
            <person name="Arakawa K."/>
        </authorList>
    </citation>
    <scope>NUCLEOTIDE SEQUENCE [LARGE SCALE GENOMIC DNA]</scope>
</reference>
<accession>A0A4C1YC68</accession>
<comment type="caution">
    <text evidence="2">The sequence shown here is derived from an EMBL/GenBank/DDBJ whole genome shotgun (WGS) entry which is preliminary data.</text>
</comment>
<dbReference type="AlphaFoldDB" id="A0A4C1YC68"/>
<organism evidence="2 3">
    <name type="scientific">Eumeta variegata</name>
    <name type="common">Bagworm moth</name>
    <name type="synonym">Eumeta japonica</name>
    <dbReference type="NCBI Taxonomy" id="151549"/>
    <lineage>
        <taxon>Eukaryota</taxon>
        <taxon>Metazoa</taxon>
        <taxon>Ecdysozoa</taxon>
        <taxon>Arthropoda</taxon>
        <taxon>Hexapoda</taxon>
        <taxon>Insecta</taxon>
        <taxon>Pterygota</taxon>
        <taxon>Neoptera</taxon>
        <taxon>Endopterygota</taxon>
        <taxon>Lepidoptera</taxon>
        <taxon>Glossata</taxon>
        <taxon>Ditrysia</taxon>
        <taxon>Tineoidea</taxon>
        <taxon>Psychidae</taxon>
        <taxon>Oiketicinae</taxon>
        <taxon>Eumeta</taxon>
    </lineage>
</organism>
<sequence>MKFGLSWLQQVNGTKGRNGHLWKKKTTEVSSSIQSDTPNYVRDSLKTVPETDKEEQEIEWSNSKEENDYNDDNE</sequence>
<dbReference type="EMBL" id="BGZK01001139">
    <property type="protein sequence ID" value="GBP72259.1"/>
    <property type="molecule type" value="Genomic_DNA"/>
</dbReference>
<proteinExistence type="predicted"/>
<evidence type="ECO:0000313" key="2">
    <source>
        <dbReference type="EMBL" id="GBP72259.1"/>
    </source>
</evidence>
<dbReference type="Proteomes" id="UP000299102">
    <property type="component" value="Unassembled WGS sequence"/>
</dbReference>